<sequence>MVKIASSSNVDEDDDVIEKEFIKCFEKHSSIPTGVSTSRNNISKENVRE</sequence>
<reference evidence="1 2" key="1">
    <citation type="journal article" date="2013" name="PLoS Genet.">
        <title>Plant-symbiotic fungi as chemical engineers: Multi-genome analysis of the Clavicipitaceae reveals dynamics of alkaloid loci.</title>
        <authorList>
            <person name="Schardl C.L."/>
            <person name="Young C.A."/>
            <person name="Hesse U."/>
            <person name="Amyotte S.G."/>
            <person name="Andreeva K."/>
            <person name="Calie P.J."/>
            <person name="Fleetwood D.J."/>
            <person name="Haws D.C."/>
            <person name="Moore N."/>
            <person name="Oeser B."/>
            <person name="Panaccione D.G."/>
            <person name="Schweri K.K."/>
            <person name="Voisey C.R."/>
            <person name="Farman M.L."/>
            <person name="Jaromczyk J.W."/>
            <person name="Roe B.A."/>
            <person name="O'Sullivan D.M."/>
            <person name="Scott B."/>
            <person name="Tudzynski P."/>
            <person name="An Z."/>
            <person name="Arnaoudova E.G."/>
            <person name="Bullock C.T."/>
            <person name="Charlton N.D."/>
            <person name="Chen L."/>
            <person name="Cox M."/>
            <person name="Dinkins R.D."/>
            <person name="Florea S."/>
            <person name="Glenn A.E."/>
            <person name="Gordon A."/>
            <person name="Gueldener U."/>
            <person name="Harris D.R."/>
            <person name="Hollin W."/>
            <person name="Jaromczyk J."/>
            <person name="Johnson R.D."/>
            <person name="Khan A.K."/>
            <person name="Leistner E."/>
            <person name="Leuchtmann A."/>
            <person name="Li C."/>
            <person name="Liu J."/>
            <person name="Liu J."/>
            <person name="Liu M."/>
            <person name="Mace W."/>
            <person name="Machado C."/>
            <person name="Nagabhyru P."/>
            <person name="Pan J."/>
            <person name="Schmid J."/>
            <person name="Sugawara K."/>
            <person name="Steiner U."/>
            <person name="Takach J.E."/>
            <person name="Tanaka E."/>
            <person name="Webb J.S."/>
            <person name="Wilson E.V."/>
            <person name="Wiseman J.L."/>
            <person name="Yoshida R."/>
            <person name="Zeng Z."/>
        </authorList>
    </citation>
    <scope>NUCLEOTIDE SEQUENCE [LARGE SCALE GENOMIC DNA]</scope>
    <source>
        <strain evidence="1 2">20.1</strain>
    </source>
</reference>
<evidence type="ECO:0000313" key="1">
    <source>
        <dbReference type="EMBL" id="CCE34908.1"/>
    </source>
</evidence>
<dbReference type="EMBL" id="CAGA01000156">
    <property type="protein sequence ID" value="CCE34908.1"/>
    <property type="molecule type" value="Genomic_DNA"/>
</dbReference>
<comment type="caution">
    <text evidence="1">The sequence shown here is derived from an EMBL/GenBank/DDBJ whole genome shotgun (WGS) entry which is preliminary data.</text>
</comment>
<dbReference type="HOGENOM" id="CLU_3142976_0_0_1"/>
<name>M1WGW9_CLAP2</name>
<dbReference type="Proteomes" id="UP000016801">
    <property type="component" value="Unassembled WGS sequence"/>
</dbReference>
<organism evidence="1 2">
    <name type="scientific">Claviceps purpurea (strain 20.1)</name>
    <name type="common">Ergot fungus</name>
    <name type="synonym">Sphacelia segetum</name>
    <dbReference type="NCBI Taxonomy" id="1111077"/>
    <lineage>
        <taxon>Eukaryota</taxon>
        <taxon>Fungi</taxon>
        <taxon>Dikarya</taxon>
        <taxon>Ascomycota</taxon>
        <taxon>Pezizomycotina</taxon>
        <taxon>Sordariomycetes</taxon>
        <taxon>Hypocreomycetidae</taxon>
        <taxon>Hypocreales</taxon>
        <taxon>Clavicipitaceae</taxon>
        <taxon>Claviceps</taxon>
    </lineage>
</organism>
<accession>M1WGW9</accession>
<gene>
    <name evidence="1" type="ORF">CPUR_08847</name>
</gene>
<dbReference type="VEuPathDB" id="FungiDB:CPUR_08847"/>
<protein>
    <submittedName>
        <fullName evidence="1">Uncharacterized protein</fullName>
    </submittedName>
</protein>
<keyword evidence="2" id="KW-1185">Reference proteome</keyword>
<proteinExistence type="predicted"/>
<dbReference type="AlphaFoldDB" id="M1WGW9"/>
<evidence type="ECO:0000313" key="2">
    <source>
        <dbReference type="Proteomes" id="UP000016801"/>
    </source>
</evidence>